<dbReference type="InterPro" id="IPR000032">
    <property type="entry name" value="HPr-like"/>
</dbReference>
<accession>A0A9D1LZC7</accession>
<evidence type="ECO:0000256" key="2">
    <source>
        <dbReference type="ARBA" id="ARBA00022490"/>
    </source>
</evidence>
<proteinExistence type="predicted"/>
<evidence type="ECO:0000313" key="6">
    <source>
        <dbReference type="Proteomes" id="UP000824118"/>
    </source>
</evidence>
<comment type="subcellular location">
    <subcellularLocation>
        <location evidence="1">Cytoplasm</location>
    </subcellularLocation>
</comment>
<organism evidence="5 6">
    <name type="scientific">Candidatus Limousia pullorum</name>
    <dbReference type="NCBI Taxonomy" id="2840860"/>
    <lineage>
        <taxon>Bacteria</taxon>
        <taxon>Bacillati</taxon>
        <taxon>Bacillota</taxon>
        <taxon>Clostridia</taxon>
        <taxon>Eubacteriales</taxon>
        <taxon>Oscillospiraceae</taxon>
        <taxon>Oscillospiraceae incertae sedis</taxon>
        <taxon>Candidatus Limousia</taxon>
    </lineage>
</organism>
<dbReference type="InterPro" id="IPR050399">
    <property type="entry name" value="HPr"/>
</dbReference>
<evidence type="ECO:0000313" key="5">
    <source>
        <dbReference type="EMBL" id="HIU50879.1"/>
    </source>
</evidence>
<feature type="domain" description="HPr" evidence="4">
    <location>
        <begin position="1"/>
        <end position="86"/>
    </location>
</feature>
<dbReference type="AlphaFoldDB" id="A0A9D1LZC7"/>
<dbReference type="Proteomes" id="UP000824118">
    <property type="component" value="Unassembled WGS sequence"/>
</dbReference>
<comment type="caution">
    <text evidence="5">The sequence shown here is derived from an EMBL/GenBank/DDBJ whole genome shotgun (WGS) entry which is preliminary data.</text>
</comment>
<name>A0A9D1LZC7_9FIRM</name>
<keyword evidence="2" id="KW-0963">Cytoplasm</keyword>
<dbReference type="EMBL" id="DVNG01000114">
    <property type="protein sequence ID" value="HIU50879.1"/>
    <property type="molecule type" value="Genomic_DNA"/>
</dbReference>
<dbReference type="CDD" id="cd00367">
    <property type="entry name" value="PTS-HPr_like"/>
    <property type="match status" value="1"/>
</dbReference>
<dbReference type="NCBIfam" id="TIGR01003">
    <property type="entry name" value="PTS_HPr_family"/>
    <property type="match status" value="1"/>
</dbReference>
<dbReference type="Gene3D" id="3.30.1340.10">
    <property type="entry name" value="HPr-like"/>
    <property type="match status" value="1"/>
</dbReference>
<dbReference type="PROSITE" id="PS51350">
    <property type="entry name" value="PTS_HPR_DOM"/>
    <property type="match status" value="1"/>
</dbReference>
<evidence type="ECO:0000256" key="3">
    <source>
        <dbReference type="ARBA" id="ARBA00022683"/>
    </source>
</evidence>
<dbReference type="GO" id="GO:0005737">
    <property type="term" value="C:cytoplasm"/>
    <property type="evidence" value="ECO:0007669"/>
    <property type="project" value="UniProtKB-SubCell"/>
</dbReference>
<dbReference type="GO" id="GO:0009401">
    <property type="term" value="P:phosphoenolpyruvate-dependent sugar phosphotransferase system"/>
    <property type="evidence" value="ECO:0007669"/>
    <property type="project" value="UniProtKB-KW"/>
</dbReference>
<dbReference type="SUPFAM" id="SSF55594">
    <property type="entry name" value="HPr-like"/>
    <property type="match status" value="1"/>
</dbReference>
<keyword evidence="3" id="KW-0598">Phosphotransferase system</keyword>
<gene>
    <name evidence="5" type="ORF">IAD22_07695</name>
</gene>
<dbReference type="PRINTS" id="PR00107">
    <property type="entry name" value="PHOSPHOCPHPR"/>
</dbReference>
<reference evidence="5" key="1">
    <citation type="submission" date="2020-10" db="EMBL/GenBank/DDBJ databases">
        <authorList>
            <person name="Gilroy R."/>
        </authorList>
    </citation>
    <scope>NUCLEOTIDE SEQUENCE</scope>
    <source>
        <strain evidence="5">ChiGjej1B1-1684</strain>
    </source>
</reference>
<evidence type="ECO:0000256" key="1">
    <source>
        <dbReference type="ARBA" id="ARBA00004496"/>
    </source>
</evidence>
<dbReference type="Pfam" id="PF00381">
    <property type="entry name" value="PTS-HPr"/>
    <property type="match status" value="1"/>
</dbReference>
<dbReference type="PANTHER" id="PTHR33705:SF2">
    <property type="entry name" value="PHOSPHOCARRIER PROTEIN NPR"/>
    <property type="match status" value="1"/>
</dbReference>
<evidence type="ECO:0000259" key="4">
    <source>
        <dbReference type="PROSITE" id="PS51350"/>
    </source>
</evidence>
<dbReference type="PANTHER" id="PTHR33705">
    <property type="entry name" value="PHOSPHOCARRIER PROTEIN HPR"/>
    <property type="match status" value="1"/>
</dbReference>
<reference evidence="5" key="2">
    <citation type="journal article" date="2021" name="PeerJ">
        <title>Extensive microbial diversity within the chicken gut microbiome revealed by metagenomics and culture.</title>
        <authorList>
            <person name="Gilroy R."/>
            <person name="Ravi A."/>
            <person name="Getino M."/>
            <person name="Pursley I."/>
            <person name="Horton D.L."/>
            <person name="Alikhan N.F."/>
            <person name="Baker D."/>
            <person name="Gharbi K."/>
            <person name="Hall N."/>
            <person name="Watson M."/>
            <person name="Adriaenssens E.M."/>
            <person name="Foster-Nyarko E."/>
            <person name="Jarju S."/>
            <person name="Secka A."/>
            <person name="Antonio M."/>
            <person name="Oren A."/>
            <person name="Chaudhuri R.R."/>
            <person name="La Ragione R."/>
            <person name="Hildebrand F."/>
            <person name="Pallen M.J."/>
        </authorList>
    </citation>
    <scope>NUCLEOTIDE SEQUENCE</scope>
    <source>
        <strain evidence="5">ChiGjej1B1-1684</strain>
    </source>
</reference>
<sequence>MMNFNYIIKDEMGIHARPAGLLVKLVKSQDSKVTITKGEKTVDASKIFAVMGLAVKCGEEIIITVDGGTDENKNLMTIKEFVMNNL</sequence>
<protein>
    <submittedName>
        <fullName evidence="5">HPr family phosphocarrier protein</fullName>
    </submittedName>
</protein>
<dbReference type="InterPro" id="IPR035895">
    <property type="entry name" value="HPr-like_sf"/>
</dbReference>